<evidence type="ECO:0000256" key="1">
    <source>
        <dbReference type="SAM" id="MobiDB-lite"/>
    </source>
</evidence>
<feature type="compositionally biased region" description="Low complexity" evidence="1">
    <location>
        <begin position="216"/>
        <end position="227"/>
    </location>
</feature>
<dbReference type="KEGG" id="bspl:114842679"/>
<evidence type="ECO:0000313" key="5">
    <source>
        <dbReference type="RefSeq" id="XP_055359056.1"/>
    </source>
</evidence>
<sequence length="493" mass="56262">MSPPRLTGALRSFSTVSKKEDFNEQLYDVKTKRLKRQELFAKEGLTWQKITHFCTERQEKTTHQAVSQELKNLLLAAKQIVGSEHSHEIIESAAVFLFEIFHNKDHVGTEQIRALKQMFGPFPSSAADASCACVARLLAPLEDSRVDEFINTQSHSTQRGSFFGRNIVFSFDSYTVDPLEDLPWSDLQDENRSLDFLNFLNNQKNGKKATTEEDTSSTARSLSSGSETILRTEVEKYLDRGNMISSSPEELCTSLFEMLASHKSDDELQNELFELLGPEELEMISTLLQQRVAIVNSLLTIPSDRTSYPPDLNQKISSEMTMPTYGCQVIIQSEQEKQLMKIYRREEKREKKRGKGTDDGDYLDPVMTFNPKELRAHREQALLTAKHEPLLSRDRVYERIRYPNVYDSYAEATKSPAFVGGSRMLLPEGIRRDNNKMYEEVEIPLNEPMPIGFKEKPVYISELDEVGIHCVQFVLVYVCDILVGGCTVQVRVI</sequence>
<protein>
    <submittedName>
        <fullName evidence="4 5">Activating signal cointegrator 1 complex subunit 3-like</fullName>
    </submittedName>
</protein>
<evidence type="ECO:0000313" key="3">
    <source>
        <dbReference type="Proteomes" id="UP000515150"/>
    </source>
</evidence>
<dbReference type="GeneID" id="114842679"/>
<dbReference type="RefSeq" id="XP_028984262.1">
    <property type="nucleotide sequence ID" value="XM_029128429.3"/>
</dbReference>
<dbReference type="Proteomes" id="UP000515150">
    <property type="component" value="Chromosome 16"/>
</dbReference>
<feature type="region of interest" description="Disordered" evidence="1">
    <location>
        <begin position="346"/>
        <end position="365"/>
    </location>
</feature>
<dbReference type="Pfam" id="PF26582">
    <property type="entry name" value="ASCC3_N"/>
    <property type="match status" value="1"/>
</dbReference>
<evidence type="ECO:0000313" key="4">
    <source>
        <dbReference type="RefSeq" id="XP_028984262.1"/>
    </source>
</evidence>
<feature type="domain" description="ASCC3-like N-terminal" evidence="2">
    <location>
        <begin position="53"/>
        <end position="155"/>
    </location>
</feature>
<dbReference type="RefSeq" id="XP_055359056.1">
    <property type="nucleotide sequence ID" value="XM_055503081.1"/>
</dbReference>
<feature type="region of interest" description="Disordered" evidence="1">
    <location>
        <begin position="207"/>
        <end position="227"/>
    </location>
</feature>
<evidence type="ECO:0000259" key="2">
    <source>
        <dbReference type="Pfam" id="PF26582"/>
    </source>
</evidence>
<name>A0A6P7KNU5_BETSP</name>
<reference evidence="4 5" key="1">
    <citation type="submission" date="2025-04" db="UniProtKB">
        <authorList>
            <consortium name="RefSeq"/>
        </authorList>
    </citation>
    <scope>IDENTIFICATION</scope>
</reference>
<dbReference type="AlphaFoldDB" id="A0A6P7KNU5"/>
<organism evidence="3 4">
    <name type="scientific">Betta splendens</name>
    <name type="common">Siamese fighting fish</name>
    <dbReference type="NCBI Taxonomy" id="158456"/>
    <lineage>
        <taxon>Eukaryota</taxon>
        <taxon>Metazoa</taxon>
        <taxon>Chordata</taxon>
        <taxon>Craniata</taxon>
        <taxon>Vertebrata</taxon>
        <taxon>Euteleostomi</taxon>
        <taxon>Actinopterygii</taxon>
        <taxon>Neopterygii</taxon>
        <taxon>Teleostei</taxon>
        <taxon>Neoteleostei</taxon>
        <taxon>Acanthomorphata</taxon>
        <taxon>Anabantaria</taxon>
        <taxon>Anabantiformes</taxon>
        <taxon>Anabantoidei</taxon>
        <taxon>Osphronemidae</taxon>
        <taxon>Betta</taxon>
    </lineage>
</organism>
<dbReference type="OrthoDB" id="5575at2759"/>
<keyword evidence="3" id="KW-1185">Reference proteome</keyword>
<proteinExistence type="predicted"/>
<accession>A0A6P7KNU5</accession>
<dbReference type="InterPro" id="IPR058856">
    <property type="entry name" value="ASCC3_N"/>
</dbReference>
<gene>
    <name evidence="4 5" type="primary">LOC114842679</name>
</gene>